<dbReference type="GO" id="GO:0016226">
    <property type="term" value="P:iron-sulfur cluster assembly"/>
    <property type="evidence" value="ECO:0007669"/>
    <property type="project" value="InterPro"/>
</dbReference>
<dbReference type="InterPro" id="IPR010989">
    <property type="entry name" value="SNARE"/>
</dbReference>
<keyword evidence="12" id="KW-0496">Mitochondrion</keyword>
<gene>
    <name evidence="14" type="ORF">KQX54_010494</name>
</gene>
<dbReference type="GO" id="GO:0106430">
    <property type="term" value="F:dihydroorotate dehydrogenase (quinone) activity"/>
    <property type="evidence" value="ECO:0007669"/>
    <property type="project" value="UniProtKB-EC"/>
</dbReference>
<keyword evidence="7 12" id="KW-0285">Flavoprotein</keyword>
<dbReference type="EC" id="1.3.5.2" evidence="5 12"/>
<keyword evidence="15" id="KW-1185">Reference proteome</keyword>
<dbReference type="Gene3D" id="1.20.58.70">
    <property type="match status" value="1"/>
</dbReference>
<evidence type="ECO:0000256" key="4">
    <source>
        <dbReference type="ARBA" id="ARBA00009063"/>
    </source>
</evidence>
<evidence type="ECO:0000256" key="9">
    <source>
        <dbReference type="ARBA" id="ARBA00023002"/>
    </source>
</evidence>
<dbReference type="CDD" id="cd15845">
    <property type="entry name" value="SNARE_syntaxin16"/>
    <property type="match status" value="1"/>
</dbReference>
<dbReference type="InterPro" id="IPR005719">
    <property type="entry name" value="Dihydroorotate_DH_2"/>
</dbReference>
<dbReference type="InterPro" id="IPR005720">
    <property type="entry name" value="Dihydroorotate_DH_cat"/>
</dbReference>
<dbReference type="InterPro" id="IPR013785">
    <property type="entry name" value="Aldolase_TIM"/>
</dbReference>
<dbReference type="Proteomes" id="UP000826195">
    <property type="component" value="Unassembled WGS sequence"/>
</dbReference>
<dbReference type="AlphaFoldDB" id="A0AAV7J605"/>
<evidence type="ECO:0000259" key="13">
    <source>
        <dbReference type="PROSITE" id="PS50192"/>
    </source>
</evidence>
<dbReference type="InterPro" id="IPR000727">
    <property type="entry name" value="T_SNARE_dom"/>
</dbReference>
<comment type="pathway">
    <text evidence="2 12">Pyrimidine metabolism; UMP biosynthesis via de novo pathway; orotate from (S)-dihydroorotate (quinone route): step 1/1.</text>
</comment>
<comment type="subcellular location">
    <subcellularLocation>
        <location evidence="1">Membrane</location>
        <topology evidence="1">Single-pass type IV membrane protein</topology>
    </subcellularLocation>
    <subcellularLocation>
        <location evidence="12">Mitochondrion inner membrane</location>
        <topology evidence="12">Single-pass membrane protein</topology>
    </subcellularLocation>
</comment>
<dbReference type="NCBIfam" id="NF003652">
    <property type="entry name" value="PRK05286.2-5"/>
    <property type="match status" value="1"/>
</dbReference>
<comment type="similarity">
    <text evidence="3 12">Belongs to the dihydroorotate dehydrogenase family. Type 2 subfamily.</text>
</comment>
<dbReference type="PANTHER" id="PTHR48109">
    <property type="entry name" value="DIHYDROOROTATE DEHYDROGENASE (QUINONE), MITOCHONDRIAL-RELATED"/>
    <property type="match status" value="1"/>
</dbReference>
<keyword evidence="9 12" id="KW-0560">Oxidoreductase</keyword>
<dbReference type="GO" id="GO:0005484">
    <property type="term" value="F:SNAP receptor activity"/>
    <property type="evidence" value="ECO:0007669"/>
    <property type="project" value="InterPro"/>
</dbReference>
<dbReference type="PROSITE" id="PS00914">
    <property type="entry name" value="SYNTAXIN"/>
    <property type="match status" value="1"/>
</dbReference>
<dbReference type="Pfam" id="PF05739">
    <property type="entry name" value="SNARE"/>
    <property type="match status" value="1"/>
</dbReference>
<keyword evidence="12" id="KW-0812">Transmembrane</keyword>
<evidence type="ECO:0000313" key="15">
    <source>
        <dbReference type="Proteomes" id="UP000826195"/>
    </source>
</evidence>
<dbReference type="GO" id="GO:0009220">
    <property type="term" value="P:pyrimidine ribonucleotide biosynthetic process"/>
    <property type="evidence" value="ECO:0007669"/>
    <property type="project" value="TreeGrafter"/>
</dbReference>
<comment type="catalytic activity">
    <reaction evidence="11 12">
        <text>(S)-dihydroorotate + a quinone = orotate + a quinol</text>
        <dbReference type="Rhea" id="RHEA:30187"/>
        <dbReference type="ChEBI" id="CHEBI:24646"/>
        <dbReference type="ChEBI" id="CHEBI:30839"/>
        <dbReference type="ChEBI" id="CHEBI:30864"/>
        <dbReference type="ChEBI" id="CHEBI:132124"/>
        <dbReference type="EC" id="1.3.5.2"/>
    </reaction>
</comment>
<dbReference type="GO" id="GO:0005743">
    <property type="term" value="C:mitochondrial inner membrane"/>
    <property type="evidence" value="ECO:0007669"/>
    <property type="project" value="UniProtKB-SubCell"/>
</dbReference>
<dbReference type="NCBIfam" id="TIGR01036">
    <property type="entry name" value="pyrD_sub2"/>
    <property type="match status" value="1"/>
</dbReference>
<dbReference type="SUPFAM" id="SSF47661">
    <property type="entry name" value="t-snare proteins"/>
    <property type="match status" value="1"/>
</dbReference>
<dbReference type="InterPro" id="IPR050074">
    <property type="entry name" value="DHO_dehydrogenase"/>
</dbReference>
<dbReference type="InterPro" id="IPR001295">
    <property type="entry name" value="Dihydroorotate_DH_CS"/>
</dbReference>
<protein>
    <recommendedName>
        <fullName evidence="6 12">Dihydroorotate dehydrogenase (quinone), mitochondrial</fullName>
        <shortName evidence="12">DHOdehase</shortName>
        <ecNumber evidence="5 12">1.3.5.2</ecNumber>
    </recommendedName>
</protein>
<evidence type="ECO:0000256" key="6">
    <source>
        <dbReference type="ARBA" id="ARBA00017599"/>
    </source>
</evidence>
<dbReference type="CDD" id="cd04738">
    <property type="entry name" value="DHOD_2_like"/>
    <property type="match status" value="1"/>
</dbReference>
<evidence type="ECO:0000256" key="10">
    <source>
        <dbReference type="ARBA" id="ARBA00023136"/>
    </source>
</evidence>
<evidence type="ECO:0000256" key="5">
    <source>
        <dbReference type="ARBA" id="ARBA00012791"/>
    </source>
</evidence>
<dbReference type="InterPro" id="IPR006012">
    <property type="entry name" value="Syntaxin/epimorphin_CS"/>
</dbReference>
<dbReference type="Gene3D" id="3.20.20.70">
    <property type="entry name" value="Aldolase class I"/>
    <property type="match status" value="1"/>
</dbReference>
<evidence type="ECO:0000313" key="14">
    <source>
        <dbReference type="EMBL" id="KAH0567506.1"/>
    </source>
</evidence>
<dbReference type="GO" id="GO:0006886">
    <property type="term" value="P:intracellular protein transport"/>
    <property type="evidence" value="ECO:0007669"/>
    <property type="project" value="InterPro"/>
</dbReference>
<dbReference type="GO" id="GO:0006207">
    <property type="term" value="P:'de novo' pyrimidine nucleobase biosynthetic process"/>
    <property type="evidence" value="ECO:0007669"/>
    <property type="project" value="InterPro"/>
</dbReference>
<dbReference type="NCBIfam" id="NF003645">
    <property type="entry name" value="PRK05286.1-2"/>
    <property type="match status" value="1"/>
</dbReference>
<evidence type="ECO:0000256" key="3">
    <source>
        <dbReference type="ARBA" id="ARBA00005359"/>
    </source>
</evidence>
<reference evidence="14 15" key="1">
    <citation type="journal article" date="2021" name="J. Hered.">
        <title>A chromosome-level genome assembly of the parasitoid wasp, Cotesia glomerata (Hymenoptera: Braconidae).</title>
        <authorList>
            <person name="Pinto B.J."/>
            <person name="Weis J.J."/>
            <person name="Gamble T."/>
            <person name="Ode P.J."/>
            <person name="Paul R."/>
            <person name="Zaspel J.M."/>
        </authorList>
    </citation>
    <scope>NUCLEOTIDE SEQUENCE [LARGE SCALE GENOMIC DNA]</scope>
    <source>
        <strain evidence="14">CgM1</strain>
    </source>
</reference>
<dbReference type="PROSITE" id="PS00912">
    <property type="entry name" value="DHODEHASE_2"/>
    <property type="match status" value="1"/>
</dbReference>
<feature type="transmembrane region" description="Helical" evidence="12">
    <location>
        <begin position="734"/>
        <end position="754"/>
    </location>
</feature>
<keyword evidence="8 12" id="KW-0288">FMN</keyword>
<keyword evidence="12" id="KW-0999">Mitochondrion inner membrane</keyword>
<evidence type="ECO:0000256" key="11">
    <source>
        <dbReference type="ARBA" id="ARBA00048639"/>
    </source>
</evidence>
<comment type="similarity">
    <text evidence="4">Belongs to the syntaxin family.</text>
</comment>
<evidence type="ECO:0000256" key="8">
    <source>
        <dbReference type="ARBA" id="ARBA00022643"/>
    </source>
</evidence>
<dbReference type="SUPFAM" id="SSF51395">
    <property type="entry name" value="FMN-linked oxidoreductases"/>
    <property type="match status" value="1"/>
</dbReference>
<proteinExistence type="inferred from homology"/>
<sequence>MASRNAVLKLYRNLIRESKKWSAYNYREYALRKVKHEFQESKTLQDDKLIADCYKKGLENLEIIKRQVVLSDLYSTRPLISRMATRLSERKKIHSLLKVTFSSATVFAGTCMYQGNEKFYNQVLMPLVKLVDPEIAHNLAVTAAKWGFISEPKTPDSSALNQKVFGLKFSNPVGMAAGFDKQGEAIKGLTKMGFGFVEIGSVTPNPQPGNPKPRVFRLIEDKAIINRYGFNSEGHEAVYQRLLDLRSDSSFTGIIGVNLGKNKTSTDPVADYVEGVKKFSDVADYLVINVSSPNTEGLRDLQGKEHLEKLLSSINSIRQSMKSNPPLLLKLAPDLTNNQRQDVADVIQKSKCKVDGLILSNTTISRRDLSSEHKNETGGLSGAPLTDLSTDLIADMYKRTNGKIPIIGVGGIFSGKDAFDKIKAGASLIQIYTSNLTEPFVLMRNNALQTKHIYAEQNLSDRMALVNSDNRSPDSVELKGINGSNSSPPAWADALEETQYILSRLKIKLDSLIELHGRHLTRPTLDDTSQEERQMEQLTREIGRAFSSGHRQVQTVKAAARHETRHAEKQLAMSAVLALSSALQDLGIRYRTAQNNYIQQLNSREERNRPFFGEDRMLPDISMDSWPGESPSNEINDQFWQPRQQQKQETVLLMLEDAEESMRQAVEREQEVTHIVQSIADLNHIFKDLATMVHDQGSILDRIDYNIEHTQGQVHEGYQQLKKADSYQRANRKLYCIFILAAAIILLSFLFVLFKT</sequence>
<keyword evidence="12" id="KW-1133">Transmembrane helix</keyword>
<dbReference type="EMBL" id="JAHXZJ010000001">
    <property type="protein sequence ID" value="KAH0567506.1"/>
    <property type="molecule type" value="Genomic_DNA"/>
</dbReference>
<dbReference type="PROSITE" id="PS50192">
    <property type="entry name" value="T_SNARE"/>
    <property type="match status" value="1"/>
</dbReference>
<name>A0AAV7J605_COTGL</name>
<dbReference type="PANTHER" id="PTHR48109:SF4">
    <property type="entry name" value="DIHYDROOROTATE DEHYDROGENASE (QUINONE), MITOCHONDRIAL"/>
    <property type="match status" value="1"/>
</dbReference>
<dbReference type="Pfam" id="PF05347">
    <property type="entry name" value="Complex1_LYR"/>
    <property type="match status" value="1"/>
</dbReference>
<keyword evidence="10 12" id="KW-0472">Membrane</keyword>
<comment type="cofactor">
    <cofactor evidence="12">
        <name>FMN</name>
        <dbReference type="ChEBI" id="CHEBI:58210"/>
    </cofactor>
    <text evidence="12">Binds 1 FMN per subunit.</text>
</comment>
<comment type="caution">
    <text evidence="14">The sequence shown here is derived from an EMBL/GenBank/DDBJ whole genome shotgun (WGS) entry which is preliminary data.</text>
</comment>
<organism evidence="14 15">
    <name type="scientific">Cotesia glomerata</name>
    <name type="common">Lepidopteran parasitic wasp</name>
    <name type="synonym">Apanteles glomeratus</name>
    <dbReference type="NCBI Taxonomy" id="32391"/>
    <lineage>
        <taxon>Eukaryota</taxon>
        <taxon>Metazoa</taxon>
        <taxon>Ecdysozoa</taxon>
        <taxon>Arthropoda</taxon>
        <taxon>Hexapoda</taxon>
        <taxon>Insecta</taxon>
        <taxon>Pterygota</taxon>
        <taxon>Neoptera</taxon>
        <taxon>Endopterygota</taxon>
        <taxon>Hymenoptera</taxon>
        <taxon>Apocrita</taxon>
        <taxon>Ichneumonoidea</taxon>
        <taxon>Braconidae</taxon>
        <taxon>Microgastrinae</taxon>
        <taxon>Cotesia</taxon>
    </lineage>
</organism>
<dbReference type="InterPro" id="IPR045297">
    <property type="entry name" value="Complex1_LYR_LYRM4"/>
</dbReference>
<dbReference type="CDD" id="cd20264">
    <property type="entry name" value="Complex1_LYR_LYRM4"/>
    <property type="match status" value="1"/>
</dbReference>
<evidence type="ECO:0000256" key="2">
    <source>
        <dbReference type="ARBA" id="ARBA00005161"/>
    </source>
</evidence>
<evidence type="ECO:0000256" key="7">
    <source>
        <dbReference type="ARBA" id="ARBA00022630"/>
    </source>
</evidence>
<evidence type="ECO:0000256" key="1">
    <source>
        <dbReference type="ARBA" id="ARBA00004211"/>
    </source>
</evidence>
<dbReference type="Pfam" id="PF01180">
    <property type="entry name" value="DHO_dh"/>
    <property type="match status" value="1"/>
</dbReference>
<dbReference type="PROSITE" id="PS00911">
    <property type="entry name" value="DHODEHASE_1"/>
    <property type="match status" value="1"/>
</dbReference>
<dbReference type="GO" id="GO:0016192">
    <property type="term" value="P:vesicle-mediated transport"/>
    <property type="evidence" value="ECO:0007669"/>
    <property type="project" value="InterPro"/>
</dbReference>
<dbReference type="SMART" id="SM00397">
    <property type="entry name" value="t_SNARE"/>
    <property type="match status" value="1"/>
</dbReference>
<accession>A0AAV7J605</accession>
<dbReference type="InterPro" id="IPR008011">
    <property type="entry name" value="Complex1_LYR_dom"/>
</dbReference>
<evidence type="ECO:0000256" key="12">
    <source>
        <dbReference type="RuleBase" id="RU361255"/>
    </source>
</evidence>
<feature type="domain" description="T-SNARE coiled-coil homology" evidence="13">
    <location>
        <begin position="662"/>
        <end position="724"/>
    </location>
</feature>